<proteinExistence type="predicted"/>
<name>A0ABR2RWJ1_9ROSI</name>
<organism evidence="1 2">
    <name type="scientific">Hibiscus sabdariffa</name>
    <name type="common">roselle</name>
    <dbReference type="NCBI Taxonomy" id="183260"/>
    <lineage>
        <taxon>Eukaryota</taxon>
        <taxon>Viridiplantae</taxon>
        <taxon>Streptophyta</taxon>
        <taxon>Embryophyta</taxon>
        <taxon>Tracheophyta</taxon>
        <taxon>Spermatophyta</taxon>
        <taxon>Magnoliopsida</taxon>
        <taxon>eudicotyledons</taxon>
        <taxon>Gunneridae</taxon>
        <taxon>Pentapetalae</taxon>
        <taxon>rosids</taxon>
        <taxon>malvids</taxon>
        <taxon>Malvales</taxon>
        <taxon>Malvaceae</taxon>
        <taxon>Malvoideae</taxon>
        <taxon>Hibiscus</taxon>
    </lineage>
</organism>
<gene>
    <name evidence="1" type="ORF">V6N11_079648</name>
</gene>
<protein>
    <submittedName>
        <fullName evidence="1">Uncharacterized protein</fullName>
    </submittedName>
</protein>
<evidence type="ECO:0000313" key="2">
    <source>
        <dbReference type="Proteomes" id="UP001396334"/>
    </source>
</evidence>
<accession>A0ABR2RWJ1</accession>
<reference evidence="1 2" key="1">
    <citation type="journal article" date="2024" name="G3 (Bethesda)">
        <title>Genome assembly of Hibiscus sabdariffa L. provides insights into metabolisms of medicinal natural products.</title>
        <authorList>
            <person name="Kim T."/>
        </authorList>
    </citation>
    <scope>NUCLEOTIDE SEQUENCE [LARGE SCALE GENOMIC DNA]</scope>
    <source>
        <strain evidence="1">TK-2024</strain>
        <tissue evidence="1">Old leaves</tissue>
    </source>
</reference>
<comment type="caution">
    <text evidence="1">The sequence shown here is derived from an EMBL/GenBank/DDBJ whole genome shotgun (WGS) entry which is preliminary data.</text>
</comment>
<keyword evidence="2" id="KW-1185">Reference proteome</keyword>
<sequence length="207" mass="23317">MLRSPSQRPTYSSLVDCSPCSIGVHKFPFVKNIIFGQCLMITSSKEGNTKVYFPEQNLERVGRLTSCKDLSWEKMMSFMTSSVVEAMISSNIWQSVTLILVSCTMLLAVVKVIKFLNPWHFYTSRVVKCLSDKEDDTKFFNLLDPNACRISRLQKTSASYSSDNLNSVTLARVGKRSSCKDLSWEKTMSSVTSSVVEAMISSNIWQS</sequence>
<dbReference type="EMBL" id="JBBPBN010000020">
    <property type="protein sequence ID" value="KAK9017166.1"/>
    <property type="molecule type" value="Genomic_DNA"/>
</dbReference>
<dbReference type="Proteomes" id="UP001396334">
    <property type="component" value="Unassembled WGS sequence"/>
</dbReference>
<evidence type="ECO:0000313" key="1">
    <source>
        <dbReference type="EMBL" id="KAK9017166.1"/>
    </source>
</evidence>